<dbReference type="PROSITE" id="PS51746">
    <property type="entry name" value="PPM_2"/>
    <property type="match status" value="1"/>
</dbReference>
<feature type="domain" description="PPM-type phosphatase" evidence="10">
    <location>
        <begin position="61"/>
        <end position="411"/>
    </location>
</feature>
<dbReference type="InterPro" id="IPR001932">
    <property type="entry name" value="PPM-type_phosphatase-like_dom"/>
</dbReference>
<keyword evidence="12" id="KW-1185">Reference proteome</keyword>
<comment type="caution">
    <text evidence="11">The sequence shown here is derived from an EMBL/GenBank/DDBJ whole genome shotgun (WGS) entry which is preliminary data.</text>
</comment>
<keyword evidence="7 9" id="KW-0904">Protein phosphatase</keyword>
<comment type="cofactor">
    <cofactor evidence="1">
        <name>Mn(2+)</name>
        <dbReference type="ChEBI" id="CHEBI:29035"/>
    </cofactor>
</comment>
<name>A0AAN7KE97_TRANT</name>
<dbReference type="GO" id="GO:0004722">
    <property type="term" value="F:protein serine/threonine phosphatase activity"/>
    <property type="evidence" value="ECO:0007669"/>
    <property type="project" value="UniProtKB-EC"/>
</dbReference>
<keyword evidence="5 9" id="KW-0378">Hydrolase</keyword>
<evidence type="ECO:0000313" key="12">
    <source>
        <dbReference type="Proteomes" id="UP001346149"/>
    </source>
</evidence>
<dbReference type="InterPro" id="IPR000222">
    <property type="entry name" value="PP2C_BS"/>
</dbReference>
<dbReference type="AlphaFoldDB" id="A0AAN7KE97"/>
<evidence type="ECO:0000256" key="8">
    <source>
        <dbReference type="ARBA" id="ARBA00023211"/>
    </source>
</evidence>
<dbReference type="InterPro" id="IPR015655">
    <property type="entry name" value="PP2C"/>
</dbReference>
<gene>
    <name evidence="11" type="ORF">SAY86_026774</name>
</gene>
<dbReference type="PANTHER" id="PTHR47992">
    <property type="entry name" value="PROTEIN PHOSPHATASE"/>
    <property type="match status" value="1"/>
</dbReference>
<keyword evidence="6" id="KW-0460">Magnesium</keyword>
<evidence type="ECO:0000256" key="5">
    <source>
        <dbReference type="ARBA" id="ARBA00022801"/>
    </source>
</evidence>
<comment type="similarity">
    <text evidence="9">Belongs to the PP2C family.</text>
</comment>
<protein>
    <recommendedName>
        <fullName evidence="3">protein-serine/threonine phosphatase</fullName>
        <ecNumber evidence="3">3.1.3.16</ecNumber>
    </recommendedName>
</protein>
<sequence length="425" mass="46822">MTITSGSTSTAILSPLSSALKRKRPPSLEIPGILREVQPEEVSLRDSTPKKNDAVYHGTSGVGIFSIKGKKKIMEDTHRIIPSFSDRPNRCFFGVYDGHGGRKAADFIAERLHENIVDQMENCGSKEEAVKDGYLKTDHEFLNQGLNSGACCVTALIEGQEIIVSNVGDCRAVLSRHGVAEALTKDHRASEVIERKRIEDVGGYVEMHRGAWRVHGILSVSRSIGDAHLKQWVVAEPETRVIQLTPDMDFLVMASDGLWEQVGNQEAVDTVSRLCAREKRPPKLTALCKDGNDENYGRVNVSPSSKFRRISLVKQQKQATERWCSCRGDGDGDHEANEFHYEIDGPPSKLRRISLMNRVNPKLDHHPNQENDSPNTSSFTSVGLAAACKELAGLAVSRGSLDDITVMIIDLTLLASDLTVSPQLM</sequence>
<dbReference type="CDD" id="cd00143">
    <property type="entry name" value="PP2Cc"/>
    <property type="match status" value="1"/>
</dbReference>
<dbReference type="EC" id="3.1.3.16" evidence="3"/>
<evidence type="ECO:0000256" key="6">
    <source>
        <dbReference type="ARBA" id="ARBA00022842"/>
    </source>
</evidence>
<accession>A0AAN7KE97</accession>
<dbReference type="SUPFAM" id="SSF81606">
    <property type="entry name" value="PP2C-like"/>
    <property type="match status" value="1"/>
</dbReference>
<dbReference type="Pfam" id="PF00481">
    <property type="entry name" value="PP2C"/>
    <property type="match status" value="1"/>
</dbReference>
<dbReference type="GO" id="GO:0046872">
    <property type="term" value="F:metal ion binding"/>
    <property type="evidence" value="ECO:0007669"/>
    <property type="project" value="UniProtKB-KW"/>
</dbReference>
<evidence type="ECO:0000256" key="1">
    <source>
        <dbReference type="ARBA" id="ARBA00001936"/>
    </source>
</evidence>
<organism evidence="11 12">
    <name type="scientific">Trapa natans</name>
    <name type="common">Water chestnut</name>
    <dbReference type="NCBI Taxonomy" id="22666"/>
    <lineage>
        <taxon>Eukaryota</taxon>
        <taxon>Viridiplantae</taxon>
        <taxon>Streptophyta</taxon>
        <taxon>Embryophyta</taxon>
        <taxon>Tracheophyta</taxon>
        <taxon>Spermatophyta</taxon>
        <taxon>Magnoliopsida</taxon>
        <taxon>eudicotyledons</taxon>
        <taxon>Gunneridae</taxon>
        <taxon>Pentapetalae</taxon>
        <taxon>rosids</taxon>
        <taxon>malvids</taxon>
        <taxon>Myrtales</taxon>
        <taxon>Lythraceae</taxon>
        <taxon>Trapa</taxon>
    </lineage>
</organism>
<evidence type="ECO:0000313" key="11">
    <source>
        <dbReference type="EMBL" id="KAK4765684.1"/>
    </source>
</evidence>
<evidence type="ECO:0000256" key="4">
    <source>
        <dbReference type="ARBA" id="ARBA00022723"/>
    </source>
</evidence>
<evidence type="ECO:0000259" key="10">
    <source>
        <dbReference type="PROSITE" id="PS51746"/>
    </source>
</evidence>
<dbReference type="SMART" id="SM00332">
    <property type="entry name" value="PP2Cc"/>
    <property type="match status" value="1"/>
</dbReference>
<proteinExistence type="inferred from homology"/>
<evidence type="ECO:0000256" key="7">
    <source>
        <dbReference type="ARBA" id="ARBA00022912"/>
    </source>
</evidence>
<evidence type="ECO:0000256" key="3">
    <source>
        <dbReference type="ARBA" id="ARBA00013081"/>
    </source>
</evidence>
<keyword evidence="8" id="KW-0464">Manganese</keyword>
<evidence type="ECO:0000256" key="2">
    <source>
        <dbReference type="ARBA" id="ARBA00001946"/>
    </source>
</evidence>
<comment type="cofactor">
    <cofactor evidence="2">
        <name>Mg(2+)</name>
        <dbReference type="ChEBI" id="CHEBI:18420"/>
    </cofactor>
</comment>
<dbReference type="EMBL" id="JAXQNO010000023">
    <property type="protein sequence ID" value="KAK4765684.1"/>
    <property type="molecule type" value="Genomic_DNA"/>
</dbReference>
<dbReference type="InterPro" id="IPR036457">
    <property type="entry name" value="PPM-type-like_dom_sf"/>
</dbReference>
<reference evidence="11 12" key="1">
    <citation type="journal article" date="2023" name="Hortic Res">
        <title>Pangenome of water caltrop reveals structural variations and asymmetric subgenome divergence after allopolyploidization.</title>
        <authorList>
            <person name="Zhang X."/>
            <person name="Chen Y."/>
            <person name="Wang L."/>
            <person name="Yuan Y."/>
            <person name="Fang M."/>
            <person name="Shi L."/>
            <person name="Lu R."/>
            <person name="Comes H.P."/>
            <person name="Ma Y."/>
            <person name="Chen Y."/>
            <person name="Huang G."/>
            <person name="Zhou Y."/>
            <person name="Zheng Z."/>
            <person name="Qiu Y."/>
        </authorList>
    </citation>
    <scope>NUCLEOTIDE SEQUENCE [LARGE SCALE GENOMIC DNA]</scope>
    <source>
        <strain evidence="11">F231</strain>
    </source>
</reference>
<dbReference type="Proteomes" id="UP001346149">
    <property type="component" value="Unassembled WGS sequence"/>
</dbReference>
<dbReference type="PROSITE" id="PS01032">
    <property type="entry name" value="PPM_1"/>
    <property type="match status" value="1"/>
</dbReference>
<evidence type="ECO:0000256" key="9">
    <source>
        <dbReference type="RuleBase" id="RU003465"/>
    </source>
</evidence>
<keyword evidence="4" id="KW-0479">Metal-binding</keyword>
<dbReference type="Gene3D" id="3.60.40.10">
    <property type="entry name" value="PPM-type phosphatase domain"/>
    <property type="match status" value="1"/>
</dbReference>